<feature type="compositionally biased region" description="Low complexity" evidence="8">
    <location>
        <begin position="904"/>
        <end position="913"/>
    </location>
</feature>
<keyword evidence="5" id="KW-0862">Zinc</keyword>
<keyword evidence="4 6" id="KW-0863">Zinc-finger</keyword>
<evidence type="ECO:0000256" key="3">
    <source>
        <dbReference type="ARBA" id="ARBA00022723"/>
    </source>
</evidence>
<dbReference type="PROSITE" id="PS50089">
    <property type="entry name" value="ZF_RING_2"/>
    <property type="match status" value="1"/>
</dbReference>
<gene>
    <name evidence="12" type="ORF">EGW08_020697</name>
</gene>
<dbReference type="InterPro" id="IPR001841">
    <property type="entry name" value="Znf_RING"/>
</dbReference>
<name>A0A433SQW6_ELYCH</name>
<dbReference type="PROSITE" id="PS50119">
    <property type="entry name" value="ZF_BBOX"/>
    <property type="match status" value="1"/>
</dbReference>
<dbReference type="GO" id="GO:0051865">
    <property type="term" value="P:protein autoubiquitination"/>
    <property type="evidence" value="ECO:0007669"/>
    <property type="project" value="TreeGrafter"/>
</dbReference>
<feature type="domain" description="RING-type" evidence="9">
    <location>
        <begin position="25"/>
        <end position="65"/>
    </location>
</feature>
<dbReference type="GO" id="GO:0031625">
    <property type="term" value="F:ubiquitin protein ligase binding"/>
    <property type="evidence" value="ECO:0007669"/>
    <property type="project" value="TreeGrafter"/>
</dbReference>
<evidence type="ECO:0000256" key="7">
    <source>
        <dbReference type="SAM" id="Coils"/>
    </source>
</evidence>
<comment type="subcellular location">
    <subcellularLocation>
        <location evidence="1">Cytoplasm</location>
    </subcellularLocation>
</comment>
<feature type="region of interest" description="Disordered" evidence="8">
    <location>
        <begin position="960"/>
        <end position="1056"/>
    </location>
</feature>
<keyword evidence="2" id="KW-0963">Cytoplasm</keyword>
<evidence type="ECO:0000313" key="13">
    <source>
        <dbReference type="Proteomes" id="UP000271974"/>
    </source>
</evidence>
<dbReference type="GO" id="GO:0070842">
    <property type="term" value="P:aggresome assembly"/>
    <property type="evidence" value="ECO:0007669"/>
    <property type="project" value="TreeGrafter"/>
</dbReference>
<sequence length="1302" mass="141635">MASCSNSNNRREDNTVESLAEVFRCFICMEKLRDARLCPHCSKLCCFPCIRRWLTEQRSQCPHCRASLHIHELVNCRWAEEVTQQLDTLQQTVPSSREDHIAANWKEACREHKEKLSVYCWTCKQCICHQCALWEGAHSGHVFKPLDGIYDEHKKKISEELSQLKSRHAELICLVQDVERNIESVKNAKDERVREIRNAVELMIARLEAQLKSKLLTLVGQRNQLAQEVSVWELAIEKVEQELKGAGKAELVMRTKDLLDLFRKAQRQSMTSFVTRAVPAEFTSEIVPQYESSTFTMKNFSVLRQRADPVYSPPLQVNGLSWRLKVYPDGNGVVRGNYLSVFLELSMGLPETSKYEYRVEMVHQASRDWTKNIVREFASDFEVGECWGYNRFFRLDLLANEGYLLPENDTLELQFQVRPPTFYQKCRDQQWYINQLESAQNQASQQNNERLLQMHIPRPSRTQSRRNNIQDLSALYPNSGRRNVDAPVEAIASVPTGSSARTANCEAPLATVPLAISSNNASHRGHALARGDNSANGRFSAASRTDDELVEDVEIDVLNAAENDDDDDGDESCPGDEEAEDTNLDSSSESDDSGSDSEKEPSELLPHSDVDELTEYSIDALVHDFDNVMRTDENDIDEERMSMDNDVEQTLRWVEGELRGVHGAGGAGVTGPVSVIGGSASGAAGISSRSNNLSQPPSSQRKEEETSLLQFLEHHSNEASGWPNTFSLHVNNAVGGNNIQDLTGGGNSGGILGNTDVVAPGGSNNNVNPIVPVNSGTSASGGPPPWAANWLGEHLRRDSTKPFSNNDKSVIPGAGLGDGASASGSRGSSSQSWSSLRYGSPLLAFDRDSDVQVRDLDSGSVNTSKSSLAAGINSLSMAPGVGPIGSLGSHASTSINTLSDEGRQSSGSLSSPLDSDERHAPIGGRKSAGNVLEHFQQRFTELAASTMAAANAAVTNETEARKFRNVSGKKLKHQNLSSQQQQHQQQYHHHHQHHHQQQQQPLLLEPHPPAAPQGDRVSNNTSGAGNGGSSGNGAGVDSSGANLTNAGTRHGQSSRAVSNLSDLEVNFEDLMELEEWDIEPLDCVSPSRPPCFLRAEPDPERKLRKKEAREREKMQKRGLPATSRKDTTHHNLQTWSFNFLKHNKEDKKDKDKIPSVAIPSSTSSSSSSGSSNNSNTLTNLNNAGSVASLADSGATGGDDLGDQPSTICGSSSSSSSTPINDISGASMSSNITNNINNSSTNIACTTPSSSSSSSVPTTSSAVKASGSSNSLSENISGGGPSNNNNNNSTRDRSESPHDDSAV</sequence>
<dbReference type="Gene3D" id="2.60.210.10">
    <property type="entry name" value="Apoptosis, Tumor Necrosis Factor Receptor Associated Protein 2, Chain A"/>
    <property type="match status" value="1"/>
</dbReference>
<dbReference type="EMBL" id="RQTK01001199">
    <property type="protein sequence ID" value="RUS71541.1"/>
    <property type="molecule type" value="Genomic_DNA"/>
</dbReference>
<dbReference type="Pfam" id="PF22486">
    <property type="entry name" value="MATH_2"/>
    <property type="match status" value="1"/>
</dbReference>
<dbReference type="GO" id="GO:0006513">
    <property type="term" value="P:protein monoubiquitination"/>
    <property type="evidence" value="ECO:0007669"/>
    <property type="project" value="TreeGrafter"/>
</dbReference>
<dbReference type="OrthoDB" id="192247at2759"/>
<evidence type="ECO:0000256" key="8">
    <source>
        <dbReference type="SAM" id="MobiDB-lite"/>
    </source>
</evidence>
<feature type="compositionally biased region" description="Gly residues" evidence="8">
    <location>
        <begin position="1024"/>
        <end position="1034"/>
    </location>
</feature>
<evidence type="ECO:0000313" key="12">
    <source>
        <dbReference type="EMBL" id="RUS71541.1"/>
    </source>
</evidence>
<feature type="compositionally biased region" description="Basic and acidic residues" evidence="8">
    <location>
        <begin position="1289"/>
        <end position="1302"/>
    </location>
</feature>
<feature type="compositionally biased region" description="Low complexity" evidence="8">
    <location>
        <begin position="1160"/>
        <end position="1185"/>
    </location>
</feature>
<protein>
    <recommendedName>
        <fullName evidence="14">E3 ubiquitin-protein ligase TRIM37</fullName>
    </recommendedName>
</protein>
<feature type="compositionally biased region" description="Polar residues" evidence="8">
    <location>
        <begin position="1043"/>
        <end position="1056"/>
    </location>
</feature>
<dbReference type="GO" id="GO:0061630">
    <property type="term" value="F:ubiquitin protein ligase activity"/>
    <property type="evidence" value="ECO:0007669"/>
    <property type="project" value="TreeGrafter"/>
</dbReference>
<feature type="compositionally biased region" description="Polar residues" evidence="8">
    <location>
        <begin position="689"/>
        <end position="699"/>
    </location>
</feature>
<evidence type="ECO:0000256" key="1">
    <source>
        <dbReference type="ARBA" id="ARBA00004496"/>
    </source>
</evidence>
<dbReference type="GO" id="GO:0016235">
    <property type="term" value="C:aggresome"/>
    <property type="evidence" value="ECO:0007669"/>
    <property type="project" value="TreeGrafter"/>
</dbReference>
<feature type="region of interest" description="Disordered" evidence="8">
    <location>
        <begin position="682"/>
        <end position="707"/>
    </location>
</feature>
<proteinExistence type="predicted"/>
<evidence type="ECO:0000256" key="5">
    <source>
        <dbReference type="ARBA" id="ARBA00022833"/>
    </source>
</evidence>
<feature type="compositionally biased region" description="Low complexity" evidence="8">
    <location>
        <begin position="819"/>
        <end position="833"/>
    </location>
</feature>
<dbReference type="CDD" id="cd16619">
    <property type="entry name" value="mRING-HC-C4C4_TRIM37_C-VIII"/>
    <property type="match status" value="1"/>
</dbReference>
<dbReference type="PANTHER" id="PTHR36754">
    <property type="entry name" value="E3 UBIQUITIN-PROTEIN LIGASE TRIM37"/>
    <property type="match status" value="1"/>
</dbReference>
<evidence type="ECO:0000259" key="9">
    <source>
        <dbReference type="PROSITE" id="PS50089"/>
    </source>
</evidence>
<dbReference type="CDD" id="cd19779">
    <property type="entry name" value="Bbox2_TRIM37_C-VIII"/>
    <property type="match status" value="1"/>
</dbReference>
<reference evidence="12 13" key="1">
    <citation type="submission" date="2019-01" db="EMBL/GenBank/DDBJ databases">
        <title>A draft genome assembly of the solar-powered sea slug Elysia chlorotica.</title>
        <authorList>
            <person name="Cai H."/>
            <person name="Li Q."/>
            <person name="Fang X."/>
            <person name="Li J."/>
            <person name="Curtis N.E."/>
            <person name="Altenburger A."/>
            <person name="Shibata T."/>
            <person name="Feng M."/>
            <person name="Maeda T."/>
            <person name="Schwartz J.A."/>
            <person name="Shigenobu S."/>
            <person name="Lundholm N."/>
            <person name="Nishiyama T."/>
            <person name="Yang H."/>
            <person name="Hasebe M."/>
            <person name="Li S."/>
            <person name="Pierce S.K."/>
            <person name="Wang J."/>
        </authorList>
    </citation>
    <scope>NUCLEOTIDE SEQUENCE [LARGE SCALE GENOMIC DNA]</scope>
    <source>
        <strain evidence="12">EC2010</strain>
        <tissue evidence="12">Whole organism of an adult</tissue>
    </source>
</reference>
<feature type="region of interest" description="Disordered" evidence="8">
    <location>
        <begin position="1146"/>
        <end position="1225"/>
    </location>
</feature>
<dbReference type="InterPro" id="IPR053003">
    <property type="entry name" value="TRIM_RBCC_E3_ubiq-ligases"/>
</dbReference>
<evidence type="ECO:0000256" key="4">
    <source>
        <dbReference type="ARBA" id="ARBA00022771"/>
    </source>
</evidence>
<dbReference type="SMART" id="SM00336">
    <property type="entry name" value="BBOX"/>
    <property type="match status" value="1"/>
</dbReference>
<dbReference type="GO" id="GO:0005778">
    <property type="term" value="C:peroxisomal membrane"/>
    <property type="evidence" value="ECO:0007669"/>
    <property type="project" value="TreeGrafter"/>
</dbReference>
<feature type="region of interest" description="Disordered" evidence="8">
    <location>
        <begin position="524"/>
        <end position="611"/>
    </location>
</feature>
<dbReference type="SUPFAM" id="SSF57845">
    <property type="entry name" value="B-box zinc-binding domain"/>
    <property type="match status" value="1"/>
</dbReference>
<dbReference type="InterPro" id="IPR008974">
    <property type="entry name" value="TRAF-like"/>
</dbReference>
<dbReference type="Pfam" id="PF00643">
    <property type="entry name" value="zf-B_box"/>
    <property type="match status" value="1"/>
</dbReference>
<dbReference type="SUPFAM" id="SSF49599">
    <property type="entry name" value="TRAF domain-like"/>
    <property type="match status" value="1"/>
</dbReference>
<feature type="region of interest" description="Disordered" evidence="8">
    <location>
        <begin position="1092"/>
        <end position="1130"/>
    </location>
</feature>
<evidence type="ECO:0000259" key="10">
    <source>
        <dbReference type="PROSITE" id="PS50119"/>
    </source>
</evidence>
<feature type="region of interest" description="Disordered" evidence="8">
    <location>
        <begin position="892"/>
        <end position="926"/>
    </location>
</feature>
<dbReference type="PROSITE" id="PS50144">
    <property type="entry name" value="MATH"/>
    <property type="match status" value="1"/>
</dbReference>
<feature type="compositionally biased region" description="Basic residues" evidence="8">
    <location>
        <begin position="986"/>
        <end position="996"/>
    </location>
</feature>
<feature type="compositionally biased region" description="Low complexity" evidence="8">
    <location>
        <begin position="1244"/>
        <end position="1288"/>
    </location>
</feature>
<dbReference type="InterPro" id="IPR000315">
    <property type="entry name" value="Znf_B-box"/>
</dbReference>
<feature type="compositionally biased region" description="Acidic residues" evidence="8">
    <location>
        <begin position="562"/>
        <end position="595"/>
    </location>
</feature>
<feature type="compositionally biased region" description="Basic and acidic residues" evidence="8">
    <location>
        <begin position="596"/>
        <end position="610"/>
    </location>
</feature>
<evidence type="ECO:0008006" key="14">
    <source>
        <dbReference type="Google" id="ProtNLM"/>
    </source>
</evidence>
<dbReference type="InterPro" id="IPR013083">
    <property type="entry name" value="Znf_RING/FYVE/PHD"/>
</dbReference>
<feature type="region of interest" description="Disordered" evidence="8">
    <location>
        <begin position="797"/>
        <end position="833"/>
    </location>
</feature>
<evidence type="ECO:0000256" key="6">
    <source>
        <dbReference type="PROSITE-ProRule" id="PRU00024"/>
    </source>
</evidence>
<dbReference type="InterPro" id="IPR002083">
    <property type="entry name" value="MATH/TRAF_dom"/>
</dbReference>
<dbReference type="STRING" id="188477.A0A433SQW6"/>
<dbReference type="InterPro" id="IPR037299">
    <property type="entry name" value="TRIM37_MATH"/>
</dbReference>
<feature type="compositionally biased region" description="Basic residues" evidence="8">
    <location>
        <begin position="963"/>
        <end position="973"/>
    </location>
</feature>
<accession>A0A433SQW6</accession>
<dbReference type="PANTHER" id="PTHR36754:SF2">
    <property type="entry name" value="E3 UBIQUITIN-PROTEIN LIGASE TRIM37"/>
    <property type="match status" value="1"/>
</dbReference>
<feature type="region of interest" description="Disordered" evidence="8">
    <location>
        <begin position="1244"/>
        <end position="1302"/>
    </location>
</feature>
<keyword evidence="7" id="KW-0175">Coiled coil</keyword>
<feature type="domain" description="B box-type" evidence="10">
    <location>
        <begin position="104"/>
        <end position="146"/>
    </location>
</feature>
<evidence type="ECO:0000259" key="11">
    <source>
        <dbReference type="PROSITE" id="PS50144"/>
    </source>
</evidence>
<feature type="compositionally biased region" description="Basic and acidic residues" evidence="8">
    <location>
        <begin position="1095"/>
        <end position="1115"/>
    </location>
</feature>
<keyword evidence="3" id="KW-0479">Metal-binding</keyword>
<dbReference type="SUPFAM" id="SSF57850">
    <property type="entry name" value="RING/U-box"/>
    <property type="match status" value="1"/>
</dbReference>
<dbReference type="CDD" id="cd03773">
    <property type="entry name" value="MATH_TRIM37"/>
    <property type="match status" value="1"/>
</dbReference>
<dbReference type="GO" id="GO:0005164">
    <property type="term" value="F:tumor necrosis factor receptor binding"/>
    <property type="evidence" value="ECO:0007669"/>
    <property type="project" value="TreeGrafter"/>
</dbReference>
<keyword evidence="13" id="KW-1185">Reference proteome</keyword>
<dbReference type="GO" id="GO:0008270">
    <property type="term" value="F:zinc ion binding"/>
    <property type="evidence" value="ECO:0007669"/>
    <property type="project" value="UniProtKB-KW"/>
</dbReference>
<dbReference type="Gene3D" id="3.30.40.10">
    <property type="entry name" value="Zinc/RING finger domain, C3HC4 (zinc finger)"/>
    <property type="match status" value="1"/>
</dbReference>
<dbReference type="InterPro" id="IPR003649">
    <property type="entry name" value="Bbox_C"/>
</dbReference>
<feature type="domain" description="MATH" evidence="11">
    <location>
        <begin position="290"/>
        <end position="417"/>
    </location>
</feature>
<organism evidence="12 13">
    <name type="scientific">Elysia chlorotica</name>
    <name type="common">Eastern emerald elysia</name>
    <name type="synonym">Sea slug</name>
    <dbReference type="NCBI Taxonomy" id="188477"/>
    <lineage>
        <taxon>Eukaryota</taxon>
        <taxon>Metazoa</taxon>
        <taxon>Spiralia</taxon>
        <taxon>Lophotrochozoa</taxon>
        <taxon>Mollusca</taxon>
        <taxon>Gastropoda</taxon>
        <taxon>Heterobranchia</taxon>
        <taxon>Euthyneura</taxon>
        <taxon>Panpulmonata</taxon>
        <taxon>Sacoglossa</taxon>
        <taxon>Placobranchoidea</taxon>
        <taxon>Plakobranchidae</taxon>
        <taxon>Elysia</taxon>
    </lineage>
</organism>
<dbReference type="Gene3D" id="3.30.160.60">
    <property type="entry name" value="Classic Zinc Finger"/>
    <property type="match status" value="1"/>
</dbReference>
<evidence type="ECO:0000256" key="2">
    <source>
        <dbReference type="ARBA" id="ARBA00022490"/>
    </source>
</evidence>
<dbReference type="SMART" id="SM00061">
    <property type="entry name" value="MATH"/>
    <property type="match status" value="1"/>
</dbReference>
<feature type="coiled-coil region" evidence="7">
    <location>
        <begin position="161"/>
        <end position="195"/>
    </location>
</feature>
<dbReference type="Proteomes" id="UP000271974">
    <property type="component" value="Unassembled WGS sequence"/>
</dbReference>
<dbReference type="SMART" id="SM00502">
    <property type="entry name" value="BBC"/>
    <property type="match status" value="1"/>
</dbReference>
<comment type="caution">
    <text evidence="12">The sequence shown here is derived from an EMBL/GenBank/DDBJ whole genome shotgun (WGS) entry which is preliminary data.</text>
</comment>